<dbReference type="Pfam" id="PF20146">
    <property type="entry name" value="NRF"/>
    <property type="match status" value="1"/>
</dbReference>
<feature type="domain" description="Acyltransferase 3" evidence="2">
    <location>
        <begin position="472"/>
        <end position="831"/>
    </location>
</feature>
<dbReference type="Proteomes" id="UP001562425">
    <property type="component" value="Unassembled WGS sequence"/>
</dbReference>
<dbReference type="InterPro" id="IPR006621">
    <property type="entry name" value="Nose-resist-to-fluoxetine_N"/>
</dbReference>
<evidence type="ECO:0000259" key="2">
    <source>
        <dbReference type="Pfam" id="PF01757"/>
    </source>
</evidence>
<feature type="transmembrane region" description="Helical" evidence="1">
    <location>
        <begin position="494"/>
        <end position="518"/>
    </location>
</feature>
<keyword evidence="1" id="KW-0472">Membrane</keyword>
<feature type="transmembrane region" description="Helical" evidence="1">
    <location>
        <begin position="395"/>
        <end position="421"/>
    </location>
</feature>
<evidence type="ECO:0000313" key="4">
    <source>
        <dbReference type="EMBL" id="KAL1399317.1"/>
    </source>
</evidence>
<accession>A0ABD1DID9</accession>
<feature type="transmembrane region" description="Helical" evidence="1">
    <location>
        <begin position="186"/>
        <end position="204"/>
    </location>
</feature>
<feature type="domain" description="Nose resistant-to-fluoxetine protein N-terminal" evidence="3">
    <location>
        <begin position="303"/>
        <end position="387"/>
    </location>
</feature>
<evidence type="ECO:0008006" key="6">
    <source>
        <dbReference type="Google" id="ProtNLM"/>
    </source>
</evidence>
<evidence type="ECO:0000256" key="1">
    <source>
        <dbReference type="SAM" id="Phobius"/>
    </source>
</evidence>
<organism evidence="4 5">
    <name type="scientific">Culex pipiens pipiens</name>
    <name type="common">Northern house mosquito</name>
    <dbReference type="NCBI Taxonomy" id="38569"/>
    <lineage>
        <taxon>Eukaryota</taxon>
        <taxon>Metazoa</taxon>
        <taxon>Ecdysozoa</taxon>
        <taxon>Arthropoda</taxon>
        <taxon>Hexapoda</taxon>
        <taxon>Insecta</taxon>
        <taxon>Pterygota</taxon>
        <taxon>Neoptera</taxon>
        <taxon>Endopterygota</taxon>
        <taxon>Diptera</taxon>
        <taxon>Nematocera</taxon>
        <taxon>Culicoidea</taxon>
        <taxon>Culicidae</taxon>
        <taxon>Culicinae</taxon>
        <taxon>Culicini</taxon>
        <taxon>Culex</taxon>
        <taxon>Culex</taxon>
    </lineage>
</organism>
<feature type="transmembrane region" description="Helical" evidence="1">
    <location>
        <begin position="669"/>
        <end position="691"/>
    </location>
</feature>
<feature type="transmembrane region" description="Helical" evidence="1">
    <location>
        <begin position="224"/>
        <end position="241"/>
    </location>
</feature>
<dbReference type="InterPro" id="IPR002656">
    <property type="entry name" value="Acyl_transf_3_dom"/>
</dbReference>
<sequence length="849" mass="96611">MCLSWTWYLSVDMQLYLLAPALIYPLWRWRNKPLFTIIFLAFLSMGCVLTTYLVNDFRTAALNAGDEQILKLTYYPTHARAAVWLFGAIFGWILHNWPGSNGGLLRTRYFRFGWAVCCALLAVTVYANFELVRTDPREYSAVADAFYQVLSRPVFGICVMWVIFACVNGKGGVVNDILSAPMWQPLARLSFTMYLVHCLLIWMLTVANVKTDLHFSEADLFNRAWGGIGMTTCVALLWITYDMRYLLSIVLLAGIAQARLNVSSTQQSVDFSIDEVALLNRHFLDYLVAYDNSQVVPDQDRRCIASLKQLSAAYVRRERHGLEWFDSWGKIPSGLYYANGNAFGNYEQCRRFSWNDVRGQHCAFVALLPNPELAMFQSGLCVPQFCQMCNKDRDVVFSGGVVTAIVIFSIIAGLTLASTLYEVVQIIRNQTVIPLYSSFSLYKNVRGIFHTTPRITDPEKQLSVIDTHPREIIHVPIDNAPGRMDYMGTFGSSILFTSGYLAVDTFLALSGMLVAFNILNELDKNGKINPLKMYLHRYIRITGPYAALILFGVSFAKYMGEGLLWNPIMEHHEASCSKYWWSALLYIQNYVNPTNMCFGWTWYLSVDMQLYIIGPALIYPLWRWGKRVLFAIGGLAVLSMLCVLTTFLINEFRFNFNTPNAGDRAVLTYYPTHARMSVWLLGAIFGYVLHVKKTKGINLPDRLYAFGWATCFAILGVIMYANFELIRTPYEEFSHVIDAFYEAFGRSFFAVCVLWVIFACVNGKAGVINDFLSSSLWQPLSKLSFTVYLLHVLLLMMASVISVKTDLHFSVIDLFYRIWGAFGLSLSVSVLWSALFEIPFVTLDRILLR</sequence>
<gene>
    <name evidence="4" type="ORF">pipiens_008304</name>
</gene>
<evidence type="ECO:0000259" key="3">
    <source>
        <dbReference type="Pfam" id="PF20146"/>
    </source>
</evidence>
<feature type="transmembrane region" description="Helical" evidence="1">
    <location>
        <begin position="628"/>
        <end position="649"/>
    </location>
</feature>
<feature type="domain" description="Acyltransferase 3" evidence="2">
    <location>
        <begin position="2"/>
        <end position="237"/>
    </location>
</feature>
<evidence type="ECO:0000313" key="5">
    <source>
        <dbReference type="Proteomes" id="UP001562425"/>
    </source>
</evidence>
<keyword evidence="1" id="KW-1133">Transmembrane helix</keyword>
<feature type="transmembrane region" description="Helical" evidence="1">
    <location>
        <begin position="6"/>
        <end position="27"/>
    </location>
</feature>
<feature type="transmembrane region" description="Helical" evidence="1">
    <location>
        <begin position="743"/>
        <end position="762"/>
    </location>
</feature>
<feature type="transmembrane region" description="Helical" evidence="1">
    <location>
        <begin position="600"/>
        <end position="621"/>
    </location>
</feature>
<comment type="caution">
    <text evidence="4">The sequence shown here is derived from an EMBL/GenBank/DDBJ whole genome shotgun (WGS) entry which is preliminary data.</text>
</comment>
<protein>
    <recommendedName>
        <fullName evidence="6">Nose resistant to fluoxetine protein 6</fullName>
    </recommendedName>
</protein>
<feature type="transmembrane region" description="Helical" evidence="1">
    <location>
        <begin position="149"/>
        <end position="166"/>
    </location>
</feature>
<keyword evidence="5" id="KW-1185">Reference proteome</keyword>
<feature type="transmembrane region" description="Helical" evidence="1">
    <location>
        <begin position="109"/>
        <end position="129"/>
    </location>
</feature>
<dbReference type="InterPro" id="IPR052728">
    <property type="entry name" value="O2_lipid_transport_reg"/>
</dbReference>
<dbReference type="PANTHER" id="PTHR11161">
    <property type="entry name" value="O-ACYLTRANSFERASE"/>
    <property type="match status" value="1"/>
</dbReference>
<dbReference type="PANTHER" id="PTHR11161:SF0">
    <property type="entry name" value="O-ACYLTRANSFERASE LIKE PROTEIN"/>
    <property type="match status" value="1"/>
</dbReference>
<keyword evidence="1" id="KW-0812">Transmembrane</keyword>
<feature type="transmembrane region" description="Helical" evidence="1">
    <location>
        <begin position="34"/>
        <end position="54"/>
    </location>
</feature>
<reference evidence="4 5" key="1">
    <citation type="submission" date="2024-05" db="EMBL/GenBank/DDBJ databases">
        <title>Culex pipiens pipiens assembly and annotation.</title>
        <authorList>
            <person name="Alout H."/>
            <person name="Durand T."/>
        </authorList>
    </citation>
    <scope>NUCLEOTIDE SEQUENCE [LARGE SCALE GENOMIC DNA]</scope>
    <source>
        <strain evidence="4">HA-2024</strain>
        <tissue evidence="4">Whole body</tissue>
    </source>
</reference>
<dbReference type="AlphaFoldDB" id="A0ABD1DID9"/>
<feature type="transmembrane region" description="Helical" evidence="1">
    <location>
        <begin position="538"/>
        <end position="559"/>
    </location>
</feature>
<name>A0ABD1DID9_CULPP</name>
<feature type="transmembrane region" description="Helical" evidence="1">
    <location>
        <begin position="783"/>
        <end position="802"/>
    </location>
</feature>
<dbReference type="EMBL" id="JBEHCU010005591">
    <property type="protein sequence ID" value="KAL1399317.1"/>
    <property type="molecule type" value="Genomic_DNA"/>
</dbReference>
<dbReference type="Pfam" id="PF01757">
    <property type="entry name" value="Acyl_transf_3"/>
    <property type="match status" value="2"/>
</dbReference>
<proteinExistence type="predicted"/>
<feature type="transmembrane region" description="Helical" evidence="1">
    <location>
        <begin position="74"/>
        <end position="97"/>
    </location>
</feature>
<feature type="transmembrane region" description="Helical" evidence="1">
    <location>
        <begin position="703"/>
        <end position="723"/>
    </location>
</feature>
<feature type="transmembrane region" description="Helical" evidence="1">
    <location>
        <begin position="814"/>
        <end position="836"/>
    </location>
</feature>